<dbReference type="EMBL" id="FOXV01000003">
    <property type="protein sequence ID" value="SFQ30978.1"/>
    <property type="molecule type" value="Genomic_DNA"/>
</dbReference>
<dbReference type="InterPro" id="IPR025455">
    <property type="entry name" value="DUF4276"/>
</dbReference>
<organism evidence="1 2">
    <name type="scientific">Roseivivax halotolerans</name>
    <dbReference type="NCBI Taxonomy" id="93684"/>
    <lineage>
        <taxon>Bacteria</taxon>
        <taxon>Pseudomonadati</taxon>
        <taxon>Pseudomonadota</taxon>
        <taxon>Alphaproteobacteria</taxon>
        <taxon>Rhodobacterales</taxon>
        <taxon>Roseobacteraceae</taxon>
        <taxon>Roseivivax</taxon>
    </lineage>
</organism>
<dbReference type="AlphaFoldDB" id="A0A1I5XG95"/>
<protein>
    <submittedName>
        <fullName evidence="1">Uncharacterized protein</fullName>
    </submittedName>
</protein>
<proteinExistence type="predicted"/>
<reference evidence="2" key="1">
    <citation type="submission" date="2016-10" db="EMBL/GenBank/DDBJ databases">
        <authorList>
            <person name="Varghese N."/>
            <person name="Submissions S."/>
        </authorList>
    </citation>
    <scope>NUCLEOTIDE SEQUENCE [LARGE SCALE GENOMIC DNA]</scope>
    <source>
        <strain evidence="2">JCM 10271</strain>
    </source>
</reference>
<dbReference type="Proteomes" id="UP000243106">
    <property type="component" value="Unassembled WGS sequence"/>
</dbReference>
<evidence type="ECO:0000313" key="1">
    <source>
        <dbReference type="EMBL" id="SFQ30978.1"/>
    </source>
</evidence>
<gene>
    <name evidence="1" type="ORF">SAMN05421853_103381</name>
</gene>
<name>A0A1I5XG95_9RHOB</name>
<sequence length="119" mass="13636">MEEFESQVRDKIGEDLSERFIPYVQMHEFEALLFSDVEVISSLIGDEHLPKLWEIRNSYETPEDINNGALTAPSKRLISIHSGYNKVVNGELISEGIGVDKIRKECPGFDVWLKSIERL</sequence>
<evidence type="ECO:0000313" key="2">
    <source>
        <dbReference type="Proteomes" id="UP000243106"/>
    </source>
</evidence>
<accession>A0A1I5XG95</accession>
<dbReference type="Pfam" id="PF14103">
    <property type="entry name" value="DUF4276"/>
    <property type="match status" value="1"/>
</dbReference>
<keyword evidence="2" id="KW-1185">Reference proteome</keyword>